<evidence type="ECO:0000256" key="4">
    <source>
        <dbReference type="ARBA" id="ARBA00023125"/>
    </source>
</evidence>
<gene>
    <name evidence="12" type="ORF">HPP92_004794</name>
</gene>
<dbReference type="PANTHER" id="PTHR31713">
    <property type="entry name" value="OS02G0177800 PROTEIN"/>
    <property type="match status" value="1"/>
</dbReference>
<dbReference type="InterPro" id="IPR012416">
    <property type="entry name" value="CBP60"/>
</dbReference>
<dbReference type="AlphaFoldDB" id="A0A835VCL4"/>
<evidence type="ECO:0000313" key="12">
    <source>
        <dbReference type="EMBL" id="KAG0491396.1"/>
    </source>
</evidence>
<organism evidence="12 13">
    <name type="scientific">Vanilla planifolia</name>
    <name type="common">Vanilla</name>
    <dbReference type="NCBI Taxonomy" id="51239"/>
    <lineage>
        <taxon>Eukaryota</taxon>
        <taxon>Viridiplantae</taxon>
        <taxon>Streptophyta</taxon>
        <taxon>Embryophyta</taxon>
        <taxon>Tracheophyta</taxon>
        <taxon>Spermatophyta</taxon>
        <taxon>Magnoliopsida</taxon>
        <taxon>Liliopsida</taxon>
        <taxon>Asparagales</taxon>
        <taxon>Orchidaceae</taxon>
        <taxon>Vanilloideae</taxon>
        <taxon>Vanilleae</taxon>
        <taxon>Vanilla</taxon>
    </lineage>
</organism>
<dbReference type="Pfam" id="PF20451">
    <property type="entry name" value="Calmod_bind_M"/>
    <property type="match status" value="1"/>
</dbReference>
<feature type="domain" description="Calmodulin binding protein-like N-terminal" evidence="9">
    <location>
        <begin position="85"/>
        <end position="234"/>
    </location>
</feature>
<keyword evidence="7" id="KW-0539">Nucleus</keyword>
<sequence length="358" mass="40846">MGTKRHQDGSDEDLSDQPEEKRIHVLPPLTKIIRKTIKNNDLQDLIVALEPLFRKLKEELERLLPSTLIQRPPQTQIQQIKAPSLQLIFKKPLSQPIFTGIKLEDEEGNPLQVRLVDAHSRGQSTSISLPSPLKLQVVVLNGDFPPWGRDDWTKEELDKSVVKEREGRRPLIIGEVNLTMKEGGCCTIGELVFTDNSSWIRSRHFRIGVTVVAGGPDGLRIREAMTERFVVKDHRGEAYKKHYPPSLDDEVWRLEKIAKEGRFHKRLESERIFTVGDFLKLHSADPTCLRKIVKMSDHMWEATVNHARTCTLGEKLYLYRGSQCNLLLSPICELLAIETDSGRFSLQDLNTAQKVLKA</sequence>
<comment type="caution">
    <text evidence="12">The sequence shown here is derived from an EMBL/GenBank/DDBJ whole genome shotgun (WGS) entry which is preliminary data.</text>
</comment>
<proteinExistence type="inferred from homology"/>
<dbReference type="EMBL" id="JADCNL010000002">
    <property type="protein sequence ID" value="KAG0491396.1"/>
    <property type="molecule type" value="Genomic_DNA"/>
</dbReference>
<feature type="domain" description="Calmodulin binding protein central" evidence="10">
    <location>
        <begin position="247"/>
        <end position="310"/>
    </location>
</feature>
<feature type="domain" description="Calmodulin binding protein C-terminal" evidence="11">
    <location>
        <begin position="315"/>
        <end position="355"/>
    </location>
</feature>
<dbReference type="GO" id="GO:0043565">
    <property type="term" value="F:sequence-specific DNA binding"/>
    <property type="evidence" value="ECO:0007669"/>
    <property type="project" value="TreeGrafter"/>
</dbReference>
<keyword evidence="4" id="KW-0238">DNA-binding</keyword>
<dbReference type="Proteomes" id="UP000636800">
    <property type="component" value="Chromosome 2"/>
</dbReference>
<dbReference type="GO" id="GO:0003700">
    <property type="term" value="F:DNA-binding transcription factor activity"/>
    <property type="evidence" value="ECO:0007669"/>
    <property type="project" value="TreeGrafter"/>
</dbReference>
<evidence type="ECO:0000259" key="9">
    <source>
        <dbReference type="Pfam" id="PF07887"/>
    </source>
</evidence>
<dbReference type="InterPro" id="IPR046831">
    <property type="entry name" value="Calmodulin_bind_N"/>
</dbReference>
<name>A0A835VCL4_VANPL</name>
<evidence type="ECO:0000256" key="5">
    <source>
        <dbReference type="ARBA" id="ARBA00023159"/>
    </source>
</evidence>
<dbReference type="GO" id="GO:0005516">
    <property type="term" value="F:calmodulin binding"/>
    <property type="evidence" value="ECO:0007669"/>
    <property type="project" value="InterPro"/>
</dbReference>
<dbReference type="InterPro" id="IPR046829">
    <property type="entry name" value="Calmod_bind_C"/>
</dbReference>
<evidence type="ECO:0000256" key="7">
    <source>
        <dbReference type="ARBA" id="ARBA00023242"/>
    </source>
</evidence>
<evidence type="ECO:0000256" key="6">
    <source>
        <dbReference type="ARBA" id="ARBA00023163"/>
    </source>
</evidence>
<keyword evidence="13" id="KW-1185">Reference proteome</keyword>
<protein>
    <recommendedName>
        <fullName evidence="14">Calmodulin-binding protein</fullName>
    </recommendedName>
</protein>
<dbReference type="InterPro" id="IPR046830">
    <property type="entry name" value="Calmod_bind_M"/>
</dbReference>
<evidence type="ECO:0000256" key="8">
    <source>
        <dbReference type="SAM" id="MobiDB-lite"/>
    </source>
</evidence>
<keyword evidence="5" id="KW-0010">Activator</keyword>
<feature type="region of interest" description="Disordered" evidence="8">
    <location>
        <begin position="1"/>
        <end position="21"/>
    </location>
</feature>
<evidence type="ECO:0000256" key="2">
    <source>
        <dbReference type="ARBA" id="ARBA00007214"/>
    </source>
</evidence>
<evidence type="ECO:0000256" key="3">
    <source>
        <dbReference type="ARBA" id="ARBA00023015"/>
    </source>
</evidence>
<comment type="subcellular location">
    <subcellularLocation>
        <location evidence="1">Nucleus</location>
    </subcellularLocation>
</comment>
<dbReference type="GO" id="GO:0005634">
    <property type="term" value="C:nucleus"/>
    <property type="evidence" value="ECO:0007669"/>
    <property type="project" value="UniProtKB-SubCell"/>
</dbReference>
<evidence type="ECO:0000259" key="11">
    <source>
        <dbReference type="Pfam" id="PF20452"/>
    </source>
</evidence>
<dbReference type="GO" id="GO:0080142">
    <property type="term" value="P:regulation of salicylic acid biosynthetic process"/>
    <property type="evidence" value="ECO:0007669"/>
    <property type="project" value="TreeGrafter"/>
</dbReference>
<keyword evidence="3" id="KW-0805">Transcription regulation</keyword>
<dbReference type="OrthoDB" id="674948at2759"/>
<dbReference type="Pfam" id="PF20452">
    <property type="entry name" value="Calmod_bind_C"/>
    <property type="match status" value="1"/>
</dbReference>
<evidence type="ECO:0000256" key="1">
    <source>
        <dbReference type="ARBA" id="ARBA00004123"/>
    </source>
</evidence>
<evidence type="ECO:0008006" key="14">
    <source>
        <dbReference type="Google" id="ProtNLM"/>
    </source>
</evidence>
<evidence type="ECO:0000313" key="13">
    <source>
        <dbReference type="Proteomes" id="UP000636800"/>
    </source>
</evidence>
<comment type="similarity">
    <text evidence="2">Belongs to the plant ACBP60 protein family.</text>
</comment>
<reference evidence="12 13" key="1">
    <citation type="journal article" date="2020" name="Nat. Food">
        <title>A phased Vanilla planifolia genome enables genetic improvement of flavour and production.</title>
        <authorList>
            <person name="Hasing T."/>
            <person name="Tang H."/>
            <person name="Brym M."/>
            <person name="Khazi F."/>
            <person name="Huang T."/>
            <person name="Chambers A.H."/>
        </authorList>
    </citation>
    <scope>NUCLEOTIDE SEQUENCE [LARGE SCALE GENOMIC DNA]</scope>
    <source>
        <tissue evidence="12">Leaf</tissue>
    </source>
</reference>
<dbReference type="Pfam" id="PF07887">
    <property type="entry name" value="Calmodulin_bind"/>
    <property type="match status" value="1"/>
</dbReference>
<accession>A0A835VCL4</accession>
<keyword evidence="6" id="KW-0804">Transcription</keyword>
<evidence type="ECO:0000259" key="10">
    <source>
        <dbReference type="Pfam" id="PF20451"/>
    </source>
</evidence>
<dbReference type="PANTHER" id="PTHR31713:SF42">
    <property type="entry name" value="PROTEIN SAR DEFICIENT 1"/>
    <property type="match status" value="1"/>
</dbReference>